<keyword evidence="4" id="KW-1185">Reference proteome</keyword>
<dbReference type="SUPFAM" id="SSF53474">
    <property type="entry name" value="alpha/beta-Hydrolases"/>
    <property type="match status" value="1"/>
</dbReference>
<dbReference type="InterPro" id="IPR050300">
    <property type="entry name" value="GDXG_lipolytic_enzyme"/>
</dbReference>
<keyword evidence="3" id="KW-0624">Polysaccharide degradation</keyword>
<evidence type="ECO:0000256" key="1">
    <source>
        <dbReference type="ARBA" id="ARBA00022801"/>
    </source>
</evidence>
<dbReference type="GO" id="GO:0045493">
    <property type="term" value="P:xylan catabolic process"/>
    <property type="evidence" value="ECO:0007669"/>
    <property type="project" value="UniProtKB-KW"/>
</dbReference>
<keyword evidence="3" id="KW-0326">Glycosidase</keyword>
<protein>
    <submittedName>
        <fullName evidence="3">Xylanase</fullName>
    </submittedName>
</protein>
<dbReference type="PANTHER" id="PTHR48081">
    <property type="entry name" value="AB HYDROLASE SUPERFAMILY PROTEIN C4A8.06C"/>
    <property type="match status" value="1"/>
</dbReference>
<evidence type="ECO:0000259" key="2">
    <source>
        <dbReference type="Pfam" id="PF20434"/>
    </source>
</evidence>
<dbReference type="AlphaFoldDB" id="A0A918T268"/>
<dbReference type="PANTHER" id="PTHR48081:SF6">
    <property type="entry name" value="PEPTIDASE S9 PROLYL OLIGOPEPTIDASE CATALYTIC DOMAIN-CONTAINING PROTEIN"/>
    <property type="match status" value="1"/>
</dbReference>
<evidence type="ECO:0000313" key="3">
    <source>
        <dbReference type="EMBL" id="GHA84029.1"/>
    </source>
</evidence>
<dbReference type="InterPro" id="IPR029058">
    <property type="entry name" value="AB_hydrolase_fold"/>
</dbReference>
<keyword evidence="3" id="KW-0119">Carbohydrate metabolism</keyword>
<dbReference type="Gene3D" id="3.40.50.1820">
    <property type="entry name" value="alpha/beta hydrolase"/>
    <property type="match status" value="1"/>
</dbReference>
<organism evidence="3 4">
    <name type="scientific">Cognatilysobacter bugurensis</name>
    <dbReference type="NCBI Taxonomy" id="543356"/>
    <lineage>
        <taxon>Bacteria</taxon>
        <taxon>Pseudomonadati</taxon>
        <taxon>Pseudomonadota</taxon>
        <taxon>Gammaproteobacteria</taxon>
        <taxon>Lysobacterales</taxon>
        <taxon>Lysobacteraceae</taxon>
        <taxon>Cognatilysobacter</taxon>
    </lineage>
</organism>
<dbReference type="GO" id="GO:0016798">
    <property type="term" value="F:hydrolase activity, acting on glycosyl bonds"/>
    <property type="evidence" value="ECO:0007669"/>
    <property type="project" value="UniProtKB-KW"/>
</dbReference>
<dbReference type="InterPro" id="IPR049492">
    <property type="entry name" value="BD-FAE-like_dom"/>
</dbReference>
<accession>A0A918T268</accession>
<reference evidence="3" key="1">
    <citation type="journal article" date="2014" name="Int. J. Syst. Evol. Microbiol.">
        <title>Complete genome sequence of Corynebacterium casei LMG S-19264T (=DSM 44701T), isolated from a smear-ripened cheese.</title>
        <authorList>
            <consortium name="US DOE Joint Genome Institute (JGI-PGF)"/>
            <person name="Walter F."/>
            <person name="Albersmeier A."/>
            <person name="Kalinowski J."/>
            <person name="Ruckert C."/>
        </authorList>
    </citation>
    <scope>NUCLEOTIDE SEQUENCE</scope>
    <source>
        <strain evidence="3">KCTC 23077</strain>
    </source>
</reference>
<dbReference type="Pfam" id="PF20434">
    <property type="entry name" value="BD-FAE"/>
    <property type="match status" value="1"/>
</dbReference>
<name>A0A918T268_9GAMM</name>
<dbReference type="Proteomes" id="UP000646426">
    <property type="component" value="Unassembled WGS sequence"/>
</dbReference>
<gene>
    <name evidence="3" type="primary">xynB</name>
    <name evidence="3" type="ORF">GCM10007067_22760</name>
</gene>
<reference evidence="3" key="2">
    <citation type="submission" date="2020-09" db="EMBL/GenBank/DDBJ databases">
        <authorList>
            <person name="Sun Q."/>
            <person name="Kim S."/>
        </authorList>
    </citation>
    <scope>NUCLEOTIDE SEQUENCE</scope>
    <source>
        <strain evidence="3">KCTC 23077</strain>
    </source>
</reference>
<sequence>MFQVNKVPGFHYTGISEVTVPTMTVFSPVDRRTDAAIVVFPGGGFRLLAIDLEGTEICDWITSQGITCVLLKYRVPKSNHYWDREQKRHITPAVPFALQDAQRAIKLVRANAARFNVDPSKIGVLGMSAGAYLVAQTSTISEAAYRPVDAADSQSSVPDFAIALYPGHLCRSGGVLDPSLKLTENTPPTFLLAAWDDPVNKICNTTVYANALANAGARAEVHVFAQGKHAFGLRHQELPIAAWPSLVETWLNAIDVLATPSTMRRDEK</sequence>
<evidence type="ECO:0000313" key="4">
    <source>
        <dbReference type="Proteomes" id="UP000646426"/>
    </source>
</evidence>
<feature type="domain" description="BD-FAE-like" evidence="2">
    <location>
        <begin position="93"/>
        <end position="142"/>
    </location>
</feature>
<proteinExistence type="predicted"/>
<dbReference type="EMBL" id="BMYD01000003">
    <property type="protein sequence ID" value="GHA84029.1"/>
    <property type="molecule type" value="Genomic_DNA"/>
</dbReference>
<comment type="caution">
    <text evidence="3">The sequence shown here is derived from an EMBL/GenBank/DDBJ whole genome shotgun (WGS) entry which is preliminary data.</text>
</comment>
<keyword evidence="1 3" id="KW-0378">Hydrolase</keyword>
<keyword evidence="3" id="KW-0858">Xylan degradation</keyword>